<keyword evidence="3" id="KW-0963">Cytoplasm</keyword>
<evidence type="ECO:0000313" key="8">
    <source>
        <dbReference type="EMBL" id="KAG2468760.1"/>
    </source>
</evidence>
<dbReference type="GO" id="GO:0003735">
    <property type="term" value="F:structural constituent of ribosome"/>
    <property type="evidence" value="ECO:0007669"/>
    <property type="project" value="TreeGrafter"/>
</dbReference>
<gene>
    <name evidence="8" type="primary">Rps10_0</name>
    <name evidence="8" type="ORF">GTO96_0015253</name>
</gene>
<evidence type="ECO:0000313" key="9">
    <source>
        <dbReference type="Proteomes" id="UP000886611"/>
    </source>
</evidence>
<evidence type="ECO:0000256" key="3">
    <source>
        <dbReference type="ARBA" id="ARBA00022490"/>
    </source>
</evidence>
<reference evidence="8 9" key="1">
    <citation type="journal article" date="2021" name="Cell">
        <title>Tracing the genetic footprints of vertebrate landing in non-teleost ray-finned fishes.</title>
        <authorList>
            <person name="Bi X."/>
            <person name="Wang K."/>
            <person name="Yang L."/>
            <person name="Pan H."/>
            <person name="Jiang H."/>
            <person name="Wei Q."/>
            <person name="Fang M."/>
            <person name="Yu H."/>
            <person name="Zhu C."/>
            <person name="Cai Y."/>
            <person name="He Y."/>
            <person name="Gan X."/>
            <person name="Zeng H."/>
            <person name="Yu D."/>
            <person name="Zhu Y."/>
            <person name="Jiang H."/>
            <person name="Qiu Q."/>
            <person name="Yang H."/>
            <person name="Zhang Y.E."/>
            <person name="Wang W."/>
            <person name="Zhu M."/>
            <person name="He S."/>
            <person name="Zhang G."/>
        </authorList>
    </citation>
    <scope>NUCLEOTIDE SEQUENCE [LARGE SCALE GENOMIC DNA]</scope>
    <source>
        <strain evidence="8">Bchr_013</strain>
    </source>
</reference>
<evidence type="ECO:0000256" key="6">
    <source>
        <dbReference type="SAM" id="MobiDB-lite"/>
    </source>
</evidence>
<feature type="non-terminal residue" evidence="8">
    <location>
        <position position="237"/>
    </location>
</feature>
<keyword evidence="5" id="KW-0687">Ribonucleoprotein</keyword>
<accession>A0A8X7XK76</accession>
<evidence type="ECO:0000256" key="4">
    <source>
        <dbReference type="ARBA" id="ARBA00022980"/>
    </source>
</evidence>
<dbReference type="PANTHER" id="PTHR12146">
    <property type="entry name" value="40S RIBOSOMAL PROTEIN S10"/>
    <property type="match status" value="1"/>
</dbReference>
<sequence>MLMPKKNRIAIYELLFKEGVMVAKKDVHLAKHPELADKNVPNLHVNKAMQSLKSCGYIKEQFAWRHFYWYLTNEGIQYLRDFLHLPPEIVPATLCRQTRPETARPRPKGLEGERPARLARGEADRDTYRRSAAPPGADKKAEAVITDLIEDDPSKDLTQHQEQQLPQSRRSPFPFQIWTTSSIFQSVGVMNVFQMEAKIACNARRTALPPAWRSSLRYHRSRQPSLPLAGSPPVQSQ</sequence>
<evidence type="ECO:0000256" key="1">
    <source>
        <dbReference type="ARBA" id="ARBA00004496"/>
    </source>
</evidence>
<comment type="similarity">
    <text evidence="2">Belongs to the eukaryotic ribosomal protein eS10 family.</text>
</comment>
<dbReference type="Gene3D" id="1.10.10.10">
    <property type="entry name" value="Winged helix-like DNA-binding domain superfamily/Winged helix DNA-binding domain"/>
    <property type="match status" value="1"/>
</dbReference>
<comment type="subcellular location">
    <subcellularLocation>
        <location evidence="1">Cytoplasm</location>
    </subcellularLocation>
</comment>
<feature type="domain" description="Plectin/eS10 N-terminal" evidence="7">
    <location>
        <begin position="3"/>
        <end position="97"/>
    </location>
</feature>
<dbReference type="Pfam" id="PF03501">
    <property type="entry name" value="S10_plectin"/>
    <property type="match status" value="1"/>
</dbReference>
<feature type="region of interest" description="Disordered" evidence="6">
    <location>
        <begin position="96"/>
        <end position="172"/>
    </location>
</feature>
<evidence type="ECO:0000256" key="5">
    <source>
        <dbReference type="ARBA" id="ARBA00023274"/>
    </source>
</evidence>
<dbReference type="InterPro" id="IPR037447">
    <property type="entry name" value="Ribosomal_eS10"/>
</dbReference>
<organism evidence="8 9">
    <name type="scientific">Polypterus senegalus</name>
    <name type="common">Senegal bichir</name>
    <dbReference type="NCBI Taxonomy" id="55291"/>
    <lineage>
        <taxon>Eukaryota</taxon>
        <taxon>Metazoa</taxon>
        <taxon>Chordata</taxon>
        <taxon>Craniata</taxon>
        <taxon>Vertebrata</taxon>
        <taxon>Euteleostomi</taxon>
        <taxon>Actinopterygii</taxon>
        <taxon>Polypteriformes</taxon>
        <taxon>Polypteridae</taxon>
        <taxon>Polypterus</taxon>
    </lineage>
</organism>
<dbReference type="InterPro" id="IPR036388">
    <property type="entry name" value="WH-like_DNA-bd_sf"/>
</dbReference>
<dbReference type="GO" id="GO:0022627">
    <property type="term" value="C:cytosolic small ribosomal subunit"/>
    <property type="evidence" value="ECO:0007669"/>
    <property type="project" value="TreeGrafter"/>
</dbReference>
<comment type="caution">
    <text evidence="8">The sequence shown here is derived from an EMBL/GenBank/DDBJ whole genome shotgun (WGS) entry which is preliminary data.</text>
</comment>
<evidence type="ECO:0000256" key="2">
    <source>
        <dbReference type="ARBA" id="ARBA00007278"/>
    </source>
</evidence>
<dbReference type="EMBL" id="JAATIS010000485">
    <property type="protein sequence ID" value="KAG2468760.1"/>
    <property type="molecule type" value="Genomic_DNA"/>
</dbReference>
<feature type="compositionally biased region" description="Basic and acidic residues" evidence="6">
    <location>
        <begin position="98"/>
        <end position="129"/>
    </location>
</feature>
<name>A0A8X7XK76_POLSE</name>
<evidence type="ECO:0000259" key="7">
    <source>
        <dbReference type="Pfam" id="PF03501"/>
    </source>
</evidence>
<dbReference type="Proteomes" id="UP000886611">
    <property type="component" value="Unassembled WGS sequence"/>
</dbReference>
<dbReference type="FunFam" id="1.10.10.10:FF:001335">
    <property type="entry name" value="40S ribosomal protein S10"/>
    <property type="match status" value="1"/>
</dbReference>
<keyword evidence="9" id="KW-1185">Reference proteome</keyword>
<feature type="non-terminal residue" evidence="8">
    <location>
        <position position="1"/>
    </location>
</feature>
<keyword evidence="4" id="KW-0689">Ribosomal protein</keyword>
<dbReference type="AlphaFoldDB" id="A0A8X7XK76"/>
<protein>
    <submittedName>
        <fullName evidence="8">RS10 protein</fullName>
    </submittedName>
</protein>
<dbReference type="GO" id="GO:0003723">
    <property type="term" value="F:RNA binding"/>
    <property type="evidence" value="ECO:0007669"/>
    <property type="project" value="TreeGrafter"/>
</dbReference>
<dbReference type="InterPro" id="IPR005326">
    <property type="entry name" value="Plectin_eS10_N"/>
</dbReference>
<proteinExistence type="inferred from homology"/>
<feature type="compositionally biased region" description="Polar residues" evidence="6">
    <location>
        <begin position="160"/>
        <end position="170"/>
    </location>
</feature>
<dbReference type="PANTHER" id="PTHR12146:SF0">
    <property type="entry name" value="RIBOSOMAL PROTEIN S10"/>
    <property type="match status" value="1"/>
</dbReference>